<keyword evidence="5" id="KW-0560">Oxidoreductase</keyword>
<dbReference type="Pfam" id="PF00378">
    <property type="entry name" value="ECH_1"/>
    <property type="match status" value="1"/>
</dbReference>
<evidence type="ECO:0000256" key="1">
    <source>
        <dbReference type="ARBA" id="ARBA00005005"/>
    </source>
</evidence>
<dbReference type="SUPFAM" id="SSF48179">
    <property type="entry name" value="6-phosphogluconate dehydrogenase C-terminal domain-like"/>
    <property type="match status" value="2"/>
</dbReference>
<dbReference type="Proteomes" id="UP000246569">
    <property type="component" value="Unassembled WGS sequence"/>
</dbReference>
<dbReference type="EMBL" id="QGTJ01000010">
    <property type="protein sequence ID" value="PWV59571.1"/>
    <property type="molecule type" value="Genomic_DNA"/>
</dbReference>
<evidence type="ECO:0000313" key="13">
    <source>
        <dbReference type="EMBL" id="PWV59571.1"/>
    </source>
</evidence>
<dbReference type="GO" id="GO:0006635">
    <property type="term" value="P:fatty acid beta-oxidation"/>
    <property type="evidence" value="ECO:0007669"/>
    <property type="project" value="UniProtKB-UniPathway"/>
</dbReference>
<dbReference type="GO" id="GO:0016509">
    <property type="term" value="F:long-chain (3S)-3-hydroxyacyl-CoA dehydrogenase (NAD+) activity"/>
    <property type="evidence" value="ECO:0007669"/>
    <property type="project" value="TreeGrafter"/>
</dbReference>
<dbReference type="InterPro" id="IPR029045">
    <property type="entry name" value="ClpP/crotonase-like_dom_sf"/>
</dbReference>
<keyword evidence="6" id="KW-0520">NAD</keyword>
<dbReference type="Gene3D" id="3.40.50.720">
    <property type="entry name" value="NAD(P)-binding Rossmann-like Domain"/>
    <property type="match status" value="1"/>
</dbReference>
<evidence type="ECO:0000256" key="10">
    <source>
        <dbReference type="ARBA" id="ARBA00049556"/>
    </source>
</evidence>
<evidence type="ECO:0000256" key="9">
    <source>
        <dbReference type="ARBA" id="ARBA00023268"/>
    </source>
</evidence>
<gene>
    <name evidence="13" type="ORF">C7443_110116</name>
</gene>
<dbReference type="Gene3D" id="3.90.226.10">
    <property type="entry name" value="2-enoyl-CoA Hydratase, Chain A, domain 1"/>
    <property type="match status" value="1"/>
</dbReference>
<dbReference type="InterPro" id="IPR036291">
    <property type="entry name" value="NAD(P)-bd_dom_sf"/>
</dbReference>
<dbReference type="PANTHER" id="PTHR43612">
    <property type="entry name" value="TRIFUNCTIONAL ENZYME SUBUNIT ALPHA"/>
    <property type="match status" value="1"/>
</dbReference>
<dbReference type="InterPro" id="IPR006176">
    <property type="entry name" value="3-OHacyl-CoA_DH_NAD-bd"/>
</dbReference>
<organism evidence="13 14">
    <name type="scientific">Plasticicumulans acidivorans</name>
    <dbReference type="NCBI Taxonomy" id="886464"/>
    <lineage>
        <taxon>Bacteria</taxon>
        <taxon>Pseudomonadati</taxon>
        <taxon>Pseudomonadota</taxon>
        <taxon>Gammaproteobacteria</taxon>
        <taxon>Candidatus Competibacteraceae</taxon>
        <taxon>Plasticicumulans</taxon>
    </lineage>
</organism>
<dbReference type="SUPFAM" id="SSF51735">
    <property type="entry name" value="NAD(P)-binding Rossmann-fold domains"/>
    <property type="match status" value="1"/>
</dbReference>
<dbReference type="InterPro" id="IPR001753">
    <property type="entry name" value="Enoyl-CoA_hydra/iso"/>
</dbReference>
<feature type="domain" description="3-hydroxyacyl-CoA dehydrogenase NAD binding" evidence="12">
    <location>
        <begin position="308"/>
        <end position="479"/>
    </location>
</feature>
<name>A0A317MRR5_9GAMM</name>
<evidence type="ECO:0000256" key="2">
    <source>
        <dbReference type="ARBA" id="ARBA00007005"/>
    </source>
</evidence>
<feature type="domain" description="3-hydroxyacyl-CoA dehydrogenase C-terminal" evidence="11">
    <location>
        <begin position="484"/>
        <end position="573"/>
    </location>
</feature>
<dbReference type="InterPro" id="IPR050136">
    <property type="entry name" value="FA_oxidation_alpha_subunit"/>
</dbReference>
<dbReference type="GO" id="GO:0004300">
    <property type="term" value="F:enoyl-CoA hydratase activity"/>
    <property type="evidence" value="ECO:0007669"/>
    <property type="project" value="TreeGrafter"/>
</dbReference>
<evidence type="ECO:0000313" key="14">
    <source>
        <dbReference type="Proteomes" id="UP000246569"/>
    </source>
</evidence>
<evidence type="ECO:0000256" key="5">
    <source>
        <dbReference type="ARBA" id="ARBA00023002"/>
    </source>
</evidence>
<evidence type="ECO:0000256" key="4">
    <source>
        <dbReference type="ARBA" id="ARBA00022963"/>
    </source>
</evidence>
<dbReference type="AlphaFoldDB" id="A0A317MRR5"/>
<dbReference type="UniPathway" id="UPA00659"/>
<sequence length="643" mass="68247">MGKLLHWQLQFDADGLCWATLDRADRRSNTLSSTVLEEFGQLLDRLEATPPRGLVIRSGKADGFIAGADVSEFDTLHEATAVAARIRQVHALFDRLEALPCPSVAAIHGFCLGGGLELALACRWRIALERDDTRLGFPESRLGIFPGFGGSWRATQRLGGPRALELMLSARQLRPTAARAIGLIDEVVSRHASLDWAARRALLAGKHSRTPGLLTRLSNTAAARVLLAPLFTRQLATKVRREHYPAPYRLIEHWRRHGGNRAEMLEAEALSVGELLVGPTAVNLRRVFHLMERLKSLGHAEDCTVRRVHVVGAGVMGGDIAAWCALKGLEVTLQDSAAPRIDAALARATALFARRLKSPAARLAARARLIGDPAGDGVARADVVIEAIVEDLAAKQALFAALEPRLAAHALLATNTSALPLTALAAGLRQPQRLIGLHFFNPVAQMPLVEVVHDAGSAVSTRHQGCAFVGAIGKLPLPCAGTPGFLVNRVLAPYLLAALQRLDAGSSKGTLDAAACAFGMPLGPIELADRVGLDVCRRVADSLGGSAAAKAQLDVLLAAGRLGRKSGRGFYVWRHDRPQREAPQAGVDLAALGAELLAPLLAECRAALADGVVADADLLDAGVIFGTGFAPHRGGPLHHLGLA</sequence>
<evidence type="ECO:0000256" key="6">
    <source>
        <dbReference type="ARBA" id="ARBA00023027"/>
    </source>
</evidence>
<comment type="pathway">
    <text evidence="1">Lipid metabolism; fatty acid beta-oxidation.</text>
</comment>
<keyword evidence="3" id="KW-0276">Fatty acid metabolism</keyword>
<comment type="catalytic activity">
    <reaction evidence="10">
        <text>a (3S)-3-hydroxyacyl-CoA + NAD(+) = a 3-oxoacyl-CoA + NADH + H(+)</text>
        <dbReference type="Rhea" id="RHEA:22432"/>
        <dbReference type="ChEBI" id="CHEBI:15378"/>
        <dbReference type="ChEBI" id="CHEBI:57318"/>
        <dbReference type="ChEBI" id="CHEBI:57540"/>
        <dbReference type="ChEBI" id="CHEBI:57945"/>
        <dbReference type="ChEBI" id="CHEBI:90726"/>
        <dbReference type="EC" id="1.1.1.35"/>
    </reaction>
</comment>
<dbReference type="InterPro" id="IPR013328">
    <property type="entry name" value="6PGD_dom2"/>
</dbReference>
<dbReference type="PANTHER" id="PTHR43612:SF3">
    <property type="entry name" value="TRIFUNCTIONAL ENZYME SUBUNIT ALPHA, MITOCHONDRIAL"/>
    <property type="match status" value="1"/>
</dbReference>
<accession>A0A317MRR5</accession>
<dbReference type="RefSeq" id="WP_110019620.1">
    <property type="nucleotide sequence ID" value="NZ_QGTJ01000010.1"/>
</dbReference>
<evidence type="ECO:0000256" key="8">
    <source>
        <dbReference type="ARBA" id="ARBA00023239"/>
    </source>
</evidence>
<comment type="similarity">
    <text evidence="2">In the central section; belongs to the 3-hydroxyacyl-CoA dehydrogenase family.</text>
</comment>
<keyword evidence="14" id="KW-1185">Reference proteome</keyword>
<reference evidence="13 14" key="1">
    <citation type="submission" date="2018-05" db="EMBL/GenBank/DDBJ databases">
        <title>Genomic Encyclopedia of Type Strains, Phase IV (KMG-IV): sequencing the most valuable type-strain genomes for metagenomic binning, comparative biology and taxonomic classification.</title>
        <authorList>
            <person name="Goeker M."/>
        </authorList>
    </citation>
    <scope>NUCLEOTIDE SEQUENCE [LARGE SCALE GENOMIC DNA]</scope>
    <source>
        <strain evidence="13 14">DSM 23606</strain>
    </source>
</reference>
<dbReference type="GO" id="GO:0070403">
    <property type="term" value="F:NAD+ binding"/>
    <property type="evidence" value="ECO:0007669"/>
    <property type="project" value="InterPro"/>
</dbReference>
<keyword evidence="4" id="KW-0442">Lipid degradation</keyword>
<dbReference type="Gene3D" id="1.10.1040.10">
    <property type="entry name" value="N-(1-d-carboxylethyl)-l-norvaline Dehydrogenase, domain 2"/>
    <property type="match status" value="2"/>
</dbReference>
<dbReference type="OrthoDB" id="5389341at2"/>
<evidence type="ECO:0000259" key="12">
    <source>
        <dbReference type="Pfam" id="PF02737"/>
    </source>
</evidence>
<dbReference type="InterPro" id="IPR008927">
    <property type="entry name" value="6-PGluconate_DH-like_C_sf"/>
</dbReference>
<evidence type="ECO:0000256" key="3">
    <source>
        <dbReference type="ARBA" id="ARBA00022832"/>
    </source>
</evidence>
<dbReference type="InterPro" id="IPR006108">
    <property type="entry name" value="3HC_DH_C"/>
</dbReference>
<keyword evidence="8" id="KW-0456">Lyase</keyword>
<keyword evidence="9" id="KW-0511">Multifunctional enzyme</keyword>
<dbReference type="SUPFAM" id="SSF52096">
    <property type="entry name" value="ClpP/crotonase"/>
    <property type="match status" value="1"/>
</dbReference>
<proteinExistence type="inferred from homology"/>
<evidence type="ECO:0000259" key="11">
    <source>
        <dbReference type="Pfam" id="PF00725"/>
    </source>
</evidence>
<dbReference type="Pfam" id="PF00725">
    <property type="entry name" value="3HCDH"/>
    <property type="match status" value="1"/>
</dbReference>
<comment type="caution">
    <text evidence="13">The sequence shown here is derived from an EMBL/GenBank/DDBJ whole genome shotgun (WGS) entry which is preliminary data.</text>
</comment>
<evidence type="ECO:0000256" key="7">
    <source>
        <dbReference type="ARBA" id="ARBA00023098"/>
    </source>
</evidence>
<dbReference type="CDD" id="cd06558">
    <property type="entry name" value="crotonase-like"/>
    <property type="match status" value="1"/>
</dbReference>
<dbReference type="Pfam" id="PF02737">
    <property type="entry name" value="3HCDH_N"/>
    <property type="match status" value="1"/>
</dbReference>
<keyword evidence="7" id="KW-0443">Lipid metabolism</keyword>
<protein>
    <submittedName>
        <fullName evidence="13">3-hydroxyacyl-CoA dehydrogenase/enoyl-CoA hydratase/3-hydroxybutyryl-CoA epimerase</fullName>
    </submittedName>
</protein>